<organism evidence="2 3">
    <name type="scientific">Mytilus edulis</name>
    <name type="common">Blue mussel</name>
    <dbReference type="NCBI Taxonomy" id="6550"/>
    <lineage>
        <taxon>Eukaryota</taxon>
        <taxon>Metazoa</taxon>
        <taxon>Spiralia</taxon>
        <taxon>Lophotrochozoa</taxon>
        <taxon>Mollusca</taxon>
        <taxon>Bivalvia</taxon>
        <taxon>Autobranchia</taxon>
        <taxon>Pteriomorphia</taxon>
        <taxon>Mytilida</taxon>
        <taxon>Mytiloidea</taxon>
        <taxon>Mytilidae</taxon>
        <taxon>Mytilinae</taxon>
        <taxon>Mytilus</taxon>
    </lineage>
</organism>
<dbReference type="InterPro" id="IPR016186">
    <property type="entry name" value="C-type_lectin-like/link_sf"/>
</dbReference>
<evidence type="ECO:0000313" key="2">
    <source>
        <dbReference type="EMBL" id="CAG2255845.1"/>
    </source>
</evidence>
<dbReference type="SUPFAM" id="SSF56436">
    <property type="entry name" value="C-type lectin-like"/>
    <property type="match status" value="1"/>
</dbReference>
<comment type="caution">
    <text evidence="2">The sequence shown here is derived from an EMBL/GenBank/DDBJ whole genome shotgun (WGS) entry which is preliminary data.</text>
</comment>
<dbReference type="InterPro" id="IPR016187">
    <property type="entry name" value="CTDL_fold"/>
</dbReference>
<dbReference type="InterPro" id="IPR001304">
    <property type="entry name" value="C-type_lectin-like"/>
</dbReference>
<dbReference type="SUPFAM" id="SSF57414">
    <property type="entry name" value="Hairpin loop containing domain-like"/>
    <property type="match status" value="1"/>
</dbReference>
<name>A0A8S3VD39_MYTED</name>
<feature type="domain" description="C-type lectin" evidence="1">
    <location>
        <begin position="63"/>
        <end position="169"/>
    </location>
</feature>
<dbReference type="InterPro" id="IPR003609">
    <property type="entry name" value="Pan_app"/>
</dbReference>
<dbReference type="Proteomes" id="UP000683360">
    <property type="component" value="Unassembled WGS sequence"/>
</dbReference>
<dbReference type="OrthoDB" id="6133573at2759"/>
<dbReference type="Pfam" id="PF00024">
    <property type="entry name" value="PAN_1"/>
    <property type="match status" value="1"/>
</dbReference>
<proteinExistence type="predicted"/>
<dbReference type="SMART" id="SM00034">
    <property type="entry name" value="CLECT"/>
    <property type="match status" value="1"/>
</dbReference>
<dbReference type="CDD" id="cd00037">
    <property type="entry name" value="CLECT"/>
    <property type="match status" value="1"/>
</dbReference>
<sequence length="183" mass="20763">MQLCLSTEHCLGFLYGKSTGTCQLSSFNHNTADRSDQVNQGWMYYEVFKGCHSSNCPHDYTLIAEACLCLRVNDALPYDKAKQSCIDAGAELIRIDSALKQTYLQQYLSNTIGSAVQRLYIQGEKIRNIWQFTDGKQMEYFSWALGQPNNKVGESYLFLSPTVQYKWEDGGKGTFAFICEILL</sequence>
<dbReference type="PROSITE" id="PS50041">
    <property type="entry name" value="C_TYPE_LECTIN_2"/>
    <property type="match status" value="1"/>
</dbReference>
<dbReference type="Gene3D" id="3.10.100.10">
    <property type="entry name" value="Mannose-Binding Protein A, subunit A"/>
    <property type="match status" value="1"/>
</dbReference>
<dbReference type="Pfam" id="PF00059">
    <property type="entry name" value="Lectin_C"/>
    <property type="match status" value="1"/>
</dbReference>
<dbReference type="AlphaFoldDB" id="A0A8S3VD39"/>
<evidence type="ECO:0000259" key="1">
    <source>
        <dbReference type="PROSITE" id="PS50041"/>
    </source>
</evidence>
<accession>A0A8S3VD39</accession>
<dbReference type="EMBL" id="CAJPWZ010003286">
    <property type="protein sequence ID" value="CAG2255845.1"/>
    <property type="molecule type" value="Genomic_DNA"/>
</dbReference>
<reference evidence="2" key="1">
    <citation type="submission" date="2021-03" db="EMBL/GenBank/DDBJ databases">
        <authorList>
            <person name="Bekaert M."/>
        </authorList>
    </citation>
    <scope>NUCLEOTIDE SEQUENCE</scope>
</reference>
<evidence type="ECO:0000313" key="3">
    <source>
        <dbReference type="Proteomes" id="UP000683360"/>
    </source>
</evidence>
<protein>
    <recommendedName>
        <fullName evidence="1">C-type lectin domain-containing protein</fullName>
    </recommendedName>
</protein>
<gene>
    <name evidence="2" type="ORF">MEDL_67208</name>
</gene>
<keyword evidence="3" id="KW-1185">Reference proteome</keyword>